<accession>A0A6A6UF39</accession>
<dbReference type="PANTHER" id="PTHR15020:SF50">
    <property type="entry name" value="UPF0659 PROTEIN YMR090W"/>
    <property type="match status" value="1"/>
</dbReference>
<keyword evidence="4" id="KW-1185">Reference proteome</keyword>
<evidence type="ECO:0000256" key="1">
    <source>
        <dbReference type="ARBA" id="ARBA00038376"/>
    </source>
</evidence>
<dbReference type="Proteomes" id="UP000799302">
    <property type="component" value="Unassembled WGS sequence"/>
</dbReference>
<organism evidence="3 4">
    <name type="scientific">Microthyrium microscopicum</name>
    <dbReference type="NCBI Taxonomy" id="703497"/>
    <lineage>
        <taxon>Eukaryota</taxon>
        <taxon>Fungi</taxon>
        <taxon>Dikarya</taxon>
        <taxon>Ascomycota</taxon>
        <taxon>Pezizomycotina</taxon>
        <taxon>Dothideomycetes</taxon>
        <taxon>Dothideomycetes incertae sedis</taxon>
        <taxon>Microthyriales</taxon>
        <taxon>Microthyriaceae</taxon>
        <taxon>Microthyrium</taxon>
    </lineage>
</organism>
<dbReference type="InterPro" id="IPR036291">
    <property type="entry name" value="NAD(P)-bd_dom_sf"/>
</dbReference>
<feature type="domain" description="NAD(P)-binding" evidence="2">
    <location>
        <begin position="8"/>
        <end position="215"/>
    </location>
</feature>
<evidence type="ECO:0000313" key="3">
    <source>
        <dbReference type="EMBL" id="KAF2670181.1"/>
    </source>
</evidence>
<dbReference type="Pfam" id="PF13460">
    <property type="entry name" value="NAD_binding_10"/>
    <property type="match status" value="1"/>
</dbReference>
<gene>
    <name evidence="3" type="ORF">BT63DRAFT_231359</name>
</gene>
<comment type="similarity">
    <text evidence="1">Belongs to the avfA family.</text>
</comment>
<dbReference type="InterPro" id="IPR016040">
    <property type="entry name" value="NAD(P)-bd_dom"/>
</dbReference>
<dbReference type="Gene3D" id="3.40.50.720">
    <property type="entry name" value="NAD(P)-binding Rossmann-like Domain"/>
    <property type="match status" value="1"/>
</dbReference>
<evidence type="ECO:0000259" key="2">
    <source>
        <dbReference type="Pfam" id="PF13460"/>
    </source>
</evidence>
<dbReference type="EMBL" id="MU004234">
    <property type="protein sequence ID" value="KAF2670181.1"/>
    <property type="molecule type" value="Genomic_DNA"/>
</dbReference>
<evidence type="ECO:0000313" key="4">
    <source>
        <dbReference type="Proteomes" id="UP000799302"/>
    </source>
</evidence>
<dbReference type="SUPFAM" id="SSF51735">
    <property type="entry name" value="NAD(P)-binding Rossmann-fold domains"/>
    <property type="match status" value="1"/>
</dbReference>
<dbReference type="PANTHER" id="PTHR15020">
    <property type="entry name" value="FLAVIN REDUCTASE-RELATED"/>
    <property type="match status" value="1"/>
</dbReference>
<reference evidence="3" key="1">
    <citation type="journal article" date="2020" name="Stud. Mycol.">
        <title>101 Dothideomycetes genomes: a test case for predicting lifestyles and emergence of pathogens.</title>
        <authorList>
            <person name="Haridas S."/>
            <person name="Albert R."/>
            <person name="Binder M."/>
            <person name="Bloem J."/>
            <person name="Labutti K."/>
            <person name="Salamov A."/>
            <person name="Andreopoulos B."/>
            <person name="Baker S."/>
            <person name="Barry K."/>
            <person name="Bills G."/>
            <person name="Bluhm B."/>
            <person name="Cannon C."/>
            <person name="Castanera R."/>
            <person name="Culley D."/>
            <person name="Daum C."/>
            <person name="Ezra D."/>
            <person name="Gonzalez J."/>
            <person name="Henrissat B."/>
            <person name="Kuo A."/>
            <person name="Liang C."/>
            <person name="Lipzen A."/>
            <person name="Lutzoni F."/>
            <person name="Magnuson J."/>
            <person name="Mondo S."/>
            <person name="Nolan M."/>
            <person name="Ohm R."/>
            <person name="Pangilinan J."/>
            <person name="Park H.-J."/>
            <person name="Ramirez L."/>
            <person name="Alfaro M."/>
            <person name="Sun H."/>
            <person name="Tritt A."/>
            <person name="Yoshinaga Y."/>
            <person name="Zwiers L.-H."/>
            <person name="Turgeon B."/>
            <person name="Goodwin S."/>
            <person name="Spatafora J."/>
            <person name="Crous P."/>
            <person name="Grigoriev I."/>
        </authorList>
    </citation>
    <scope>NUCLEOTIDE SEQUENCE</scope>
    <source>
        <strain evidence="3">CBS 115976</strain>
    </source>
</reference>
<dbReference type="AlphaFoldDB" id="A0A6A6UF39"/>
<dbReference type="OrthoDB" id="10254604at2759"/>
<name>A0A6A6UF39_9PEZI</name>
<proteinExistence type="inferred from homology"/>
<protein>
    <submittedName>
        <fullName evidence="3">NAD-dependent epimerase/dehydratase</fullName>
    </submittedName>
</protein>
<sequence length="251" mass="26719">MSKTLIFGGSGKIALHITHLLSTAKPPHAVLNITRSSNHNDAITSAGGTPIIASIESSSSSDMTTLLREHNPTSVIWSAGAGGKGDPSRVERVDQQGAIDVMDACASAGVKRFIMVSAVDVRDREKGAPGWYSKEMKERSDKGWGAIGRYMAAKLAADRALVTGNGERKLEYTIVRPSALTEDKGTGKVEAGKVDFTRSISREDVARVIVEVLGNEGTVGLAFDVVGGEMAIEEAVARVVEKREDTFEGNY</sequence>